<name>A0A7X2ZU45_9FLAO</name>
<feature type="domain" description="Nudix hydrolase" evidence="1">
    <location>
        <begin position="29"/>
        <end position="173"/>
    </location>
</feature>
<dbReference type="AlphaFoldDB" id="A0A7X2ZU45"/>
<proteinExistence type="predicted"/>
<dbReference type="InterPro" id="IPR015797">
    <property type="entry name" value="NUDIX_hydrolase-like_dom_sf"/>
</dbReference>
<sequence length="182" mass="20901">MDELIDILDSDGNATGKTALKSEAHRKGLFHPTVHIWFYTQNGQILLQQRSKNKDVFPLLWDVSVAGHIGAGESIEISAIREIEEEIGLTVHPEALDKIGVFKSVHRHSEHLIDCEYHHTFLCELKVPLHQLKKQESEVEDLALQSLLQFSQETWGLANPQKYVPHSTEYYKTIIKEIKRRL</sequence>
<evidence type="ECO:0000259" key="1">
    <source>
        <dbReference type="PROSITE" id="PS51462"/>
    </source>
</evidence>
<dbReference type="InterPro" id="IPR000086">
    <property type="entry name" value="NUDIX_hydrolase_dom"/>
</dbReference>
<dbReference type="SUPFAM" id="SSF55811">
    <property type="entry name" value="Nudix"/>
    <property type="match status" value="1"/>
</dbReference>
<dbReference type="PANTHER" id="PTHR10885">
    <property type="entry name" value="ISOPENTENYL-DIPHOSPHATE DELTA-ISOMERASE"/>
    <property type="match status" value="1"/>
</dbReference>
<protein>
    <submittedName>
        <fullName evidence="2">NUDIX domain-containing protein</fullName>
    </submittedName>
</protein>
<dbReference type="Proteomes" id="UP000540519">
    <property type="component" value="Unassembled WGS sequence"/>
</dbReference>
<dbReference type="PANTHER" id="PTHR10885:SF20">
    <property type="entry name" value="NUDIX HYDROLASE DOMAIN-CONTAINING PROTEIN"/>
    <property type="match status" value="1"/>
</dbReference>
<dbReference type="Pfam" id="PF00293">
    <property type="entry name" value="NUDIX"/>
    <property type="match status" value="1"/>
</dbReference>
<dbReference type="Gene3D" id="3.90.79.10">
    <property type="entry name" value="Nucleoside Triphosphate Pyrophosphohydrolase"/>
    <property type="match status" value="1"/>
</dbReference>
<evidence type="ECO:0000313" key="2">
    <source>
        <dbReference type="EMBL" id="MUH36422.1"/>
    </source>
</evidence>
<keyword evidence="3" id="KW-1185">Reference proteome</keyword>
<gene>
    <name evidence="2" type="ORF">D9O36_11275</name>
</gene>
<dbReference type="GO" id="GO:0004452">
    <property type="term" value="F:isopentenyl-diphosphate delta-isomerase activity"/>
    <property type="evidence" value="ECO:0007669"/>
    <property type="project" value="TreeGrafter"/>
</dbReference>
<dbReference type="EMBL" id="RCNR01000018">
    <property type="protein sequence ID" value="MUH36422.1"/>
    <property type="molecule type" value="Genomic_DNA"/>
</dbReference>
<dbReference type="CDD" id="cd04692">
    <property type="entry name" value="NUDIX_Hydrolase"/>
    <property type="match status" value="1"/>
</dbReference>
<organism evidence="2 3">
    <name type="scientific">Zobellia amurskyensis</name>
    <dbReference type="NCBI Taxonomy" id="248905"/>
    <lineage>
        <taxon>Bacteria</taxon>
        <taxon>Pseudomonadati</taxon>
        <taxon>Bacteroidota</taxon>
        <taxon>Flavobacteriia</taxon>
        <taxon>Flavobacteriales</taxon>
        <taxon>Flavobacteriaceae</taxon>
        <taxon>Zobellia</taxon>
    </lineage>
</organism>
<reference evidence="2 3" key="1">
    <citation type="journal article" date="2019" name="Mar. Drugs">
        <title>Comparative Genomics and CAZyme Genome Repertoires of Marine Zobellia amurskyensis KMM 3526(T) and Zobellia laminariae KMM 3676(T).</title>
        <authorList>
            <person name="Chernysheva N."/>
            <person name="Bystritskaya E."/>
            <person name="Stenkova A."/>
            <person name="Golovkin I."/>
            <person name="Nedashkovskaya O."/>
            <person name="Isaeva M."/>
        </authorList>
    </citation>
    <scope>NUCLEOTIDE SEQUENCE [LARGE SCALE GENOMIC DNA]</scope>
    <source>
        <strain evidence="2 3">KMM 3526</strain>
    </source>
</reference>
<evidence type="ECO:0000313" key="3">
    <source>
        <dbReference type="Proteomes" id="UP000540519"/>
    </source>
</evidence>
<accession>A0A7X2ZU45</accession>
<dbReference type="PROSITE" id="PS51462">
    <property type="entry name" value="NUDIX"/>
    <property type="match status" value="1"/>
</dbReference>
<dbReference type="GO" id="GO:0009240">
    <property type="term" value="P:isopentenyl diphosphate biosynthetic process"/>
    <property type="evidence" value="ECO:0007669"/>
    <property type="project" value="TreeGrafter"/>
</dbReference>
<dbReference type="GO" id="GO:0005737">
    <property type="term" value="C:cytoplasm"/>
    <property type="evidence" value="ECO:0007669"/>
    <property type="project" value="TreeGrafter"/>
</dbReference>
<dbReference type="RefSeq" id="WP_155599991.1">
    <property type="nucleotide sequence ID" value="NZ_RCNR01000018.1"/>
</dbReference>
<comment type="caution">
    <text evidence="2">The sequence shown here is derived from an EMBL/GenBank/DDBJ whole genome shotgun (WGS) entry which is preliminary data.</text>
</comment>
<dbReference type="OrthoDB" id="9786032at2"/>